<dbReference type="PROSITE" id="PS00450">
    <property type="entry name" value="ACONITASE_1"/>
    <property type="match status" value="1"/>
</dbReference>
<dbReference type="RefSeq" id="WP_021168820.1">
    <property type="nucleotide sequence ID" value="NZ_CTRP01000005.1"/>
</dbReference>
<keyword evidence="5 6" id="KW-0456">Lyase</keyword>
<keyword evidence="6" id="KW-0028">Amino-acid biosynthesis</keyword>
<feature type="domain" description="Aconitase/3-isopropylmalate dehydratase large subunit alpha/beta/alpha" evidence="7">
    <location>
        <begin position="8"/>
        <end position="408"/>
    </location>
</feature>
<dbReference type="InterPro" id="IPR018136">
    <property type="entry name" value="Aconitase_4Fe-4S_BS"/>
</dbReference>
<dbReference type="Proteomes" id="UP000049855">
    <property type="component" value="Unassembled WGS sequence"/>
</dbReference>
<dbReference type="InterPro" id="IPR036008">
    <property type="entry name" value="Aconitase_4Fe-4S_dom"/>
</dbReference>
<dbReference type="PRINTS" id="PR00415">
    <property type="entry name" value="ACONITASE"/>
</dbReference>
<comment type="catalytic activity">
    <reaction evidence="6">
        <text>(2R,3S)-3-isopropylmalate = (2S)-2-isopropylmalate</text>
        <dbReference type="Rhea" id="RHEA:32287"/>
        <dbReference type="ChEBI" id="CHEBI:1178"/>
        <dbReference type="ChEBI" id="CHEBI:35121"/>
        <dbReference type="EC" id="4.2.1.33"/>
    </reaction>
</comment>
<dbReference type="SUPFAM" id="SSF53732">
    <property type="entry name" value="Aconitase iron-sulfur domain"/>
    <property type="match status" value="1"/>
</dbReference>
<dbReference type="Gene3D" id="3.30.499.10">
    <property type="entry name" value="Aconitase, domain 3"/>
    <property type="match status" value="2"/>
</dbReference>
<dbReference type="EMBL" id="CTRP01000005">
    <property type="protein sequence ID" value="CQR71738.1"/>
    <property type="molecule type" value="Genomic_DNA"/>
</dbReference>
<dbReference type="GO" id="GO:0003861">
    <property type="term" value="F:3-isopropylmalate dehydratase activity"/>
    <property type="evidence" value="ECO:0007669"/>
    <property type="project" value="UniProtKB-UniRule"/>
</dbReference>
<dbReference type="NCBIfam" id="TIGR02086">
    <property type="entry name" value="IPMI_arch"/>
    <property type="match status" value="1"/>
</dbReference>
<dbReference type="GO" id="GO:0009098">
    <property type="term" value="P:L-leucine biosynthetic process"/>
    <property type="evidence" value="ECO:0007669"/>
    <property type="project" value="UniProtKB-UniRule"/>
</dbReference>
<accession>A0A0U1KWC3</accession>
<keyword evidence="9" id="KW-1185">Reference proteome</keyword>
<dbReference type="HAMAP" id="MF_01027">
    <property type="entry name" value="LeuC_type2"/>
    <property type="match status" value="1"/>
</dbReference>
<dbReference type="PANTHER" id="PTHR43822">
    <property type="entry name" value="HOMOACONITASE, MITOCHONDRIAL-RELATED"/>
    <property type="match status" value="1"/>
</dbReference>
<dbReference type="Pfam" id="PF00330">
    <property type="entry name" value="Aconitase"/>
    <property type="match status" value="1"/>
</dbReference>
<reference evidence="9" key="1">
    <citation type="submission" date="2015-03" db="EMBL/GenBank/DDBJ databases">
        <authorList>
            <person name="Nijsse Bart"/>
        </authorList>
    </citation>
    <scope>NUCLEOTIDE SEQUENCE [LARGE SCALE GENOMIC DNA]</scope>
</reference>
<dbReference type="InterPro" id="IPR050067">
    <property type="entry name" value="IPM_dehydratase_rel_enz"/>
</dbReference>
<dbReference type="GO" id="GO:0051539">
    <property type="term" value="F:4 iron, 4 sulfur cluster binding"/>
    <property type="evidence" value="ECO:0007669"/>
    <property type="project" value="UniProtKB-KW"/>
</dbReference>
<evidence type="ECO:0000256" key="5">
    <source>
        <dbReference type="ARBA" id="ARBA00023239"/>
    </source>
</evidence>
<dbReference type="AlphaFoldDB" id="A0A0U1KWC3"/>
<comment type="similarity">
    <text evidence="6">Belongs to the aconitase/IPM isomerase family. LeuC type 2 subfamily.</text>
</comment>
<dbReference type="CDD" id="cd01583">
    <property type="entry name" value="IPMI"/>
    <property type="match status" value="1"/>
</dbReference>
<keyword evidence="6" id="KW-0100">Branched-chain amino acid biosynthesis</keyword>
<evidence type="ECO:0000313" key="9">
    <source>
        <dbReference type="Proteomes" id="UP000049855"/>
    </source>
</evidence>
<evidence type="ECO:0000256" key="1">
    <source>
        <dbReference type="ARBA" id="ARBA00022485"/>
    </source>
</evidence>
<keyword evidence="4 6" id="KW-0411">Iron-sulfur</keyword>
<evidence type="ECO:0000256" key="4">
    <source>
        <dbReference type="ARBA" id="ARBA00023014"/>
    </source>
</evidence>
<dbReference type="InterPro" id="IPR011826">
    <property type="entry name" value="HAcnase/IPMdehydase_lsu_prok"/>
</dbReference>
<organism evidence="8 9">
    <name type="scientific">Sporomusa ovata</name>
    <dbReference type="NCBI Taxonomy" id="2378"/>
    <lineage>
        <taxon>Bacteria</taxon>
        <taxon>Bacillati</taxon>
        <taxon>Bacillota</taxon>
        <taxon>Negativicutes</taxon>
        <taxon>Selenomonadales</taxon>
        <taxon>Sporomusaceae</taxon>
        <taxon>Sporomusa</taxon>
    </lineage>
</organism>
<name>A0A0U1KWC3_9FIRM</name>
<proteinExistence type="inferred from homology"/>
<keyword evidence="2 6" id="KW-0479">Metal-binding</keyword>
<sequence>MGYTLTEKIIMKNTGRSSIKAGDLVIVNVDRVMVHDIFAPFVVEKFKEMGFETVWDPNKIVFVYDHLVPTSFIEDFRHHQIGDAFAAAQGIKAVHRADGVCHQLMPELGYVIPGQVTFGTDSHTTTYGAVGAFATGIGYTEMAAIFGTGELWIKVPPTIRFNINGELPEGVFAKDIILTIIGDIGADGATYKAIEFGGSTVKALSVAGRMTLCNMAIEAGAKVGVIEPDEKTFAFSGIDGSDYQYLKSDLDACYEQVFEYDASQFKSVVACPSNVDNIKAVDTVAGTKIDQGFIGSCTNGRLEDLEIAARILNKRKIAPYTKLIVTPASRSIYAEAVKKGFISIFVQAGAIVNPPGCGLCCGRSGGIVSDGETVIATNNRNFLGRMGGPKSEIFLASPATVAAAVLEGQIVDSRKYLNIT</sequence>
<feature type="binding site" evidence="6">
    <location>
        <position position="357"/>
    </location>
    <ligand>
        <name>[4Fe-4S] cluster</name>
        <dbReference type="ChEBI" id="CHEBI:49883"/>
    </ligand>
</feature>
<gene>
    <name evidence="6" type="primary">leuC</name>
    <name evidence="8" type="ORF">SpAn4DRAFT_3604</name>
</gene>
<evidence type="ECO:0000256" key="3">
    <source>
        <dbReference type="ARBA" id="ARBA00023004"/>
    </source>
</evidence>
<feature type="binding site" evidence="6">
    <location>
        <position position="360"/>
    </location>
    <ligand>
        <name>[4Fe-4S] cluster</name>
        <dbReference type="ChEBI" id="CHEBI:49883"/>
    </ligand>
</feature>
<evidence type="ECO:0000313" key="8">
    <source>
        <dbReference type="EMBL" id="CQR71738.1"/>
    </source>
</evidence>
<dbReference type="InterPro" id="IPR006251">
    <property type="entry name" value="Homoacnase/IPMdehydase_lsu"/>
</dbReference>
<dbReference type="UniPathway" id="UPA00048">
    <property type="reaction ID" value="UER00071"/>
</dbReference>
<dbReference type="InterPro" id="IPR015931">
    <property type="entry name" value="Acnase/IPM_dHydase_lsu_aba_1/3"/>
</dbReference>
<dbReference type="InterPro" id="IPR033941">
    <property type="entry name" value="IPMI_cat"/>
</dbReference>
<protein>
    <recommendedName>
        <fullName evidence="6">3-isopropylmalate dehydratase large subunit</fullName>
        <ecNumber evidence="6">4.2.1.33</ecNumber>
    </recommendedName>
    <alternativeName>
        <fullName evidence="6">Alpha-IPM isomerase</fullName>
        <shortName evidence="6">IPMI</shortName>
    </alternativeName>
    <alternativeName>
        <fullName evidence="6">Isopropylmalate isomerase</fullName>
    </alternativeName>
</protein>
<dbReference type="GO" id="GO:0046872">
    <property type="term" value="F:metal ion binding"/>
    <property type="evidence" value="ECO:0007669"/>
    <property type="project" value="UniProtKB-KW"/>
</dbReference>
<dbReference type="NCBIfam" id="TIGR01343">
    <property type="entry name" value="hacA_fam"/>
    <property type="match status" value="1"/>
</dbReference>
<keyword evidence="1 6" id="KW-0004">4Fe-4S</keyword>
<dbReference type="InterPro" id="IPR001030">
    <property type="entry name" value="Acoase/IPM_deHydtase_lsu_aba"/>
</dbReference>
<dbReference type="PANTHER" id="PTHR43822:SF2">
    <property type="entry name" value="HOMOACONITASE, MITOCHONDRIAL"/>
    <property type="match status" value="1"/>
</dbReference>
<evidence type="ECO:0000256" key="2">
    <source>
        <dbReference type="ARBA" id="ARBA00022723"/>
    </source>
</evidence>
<comment type="subunit">
    <text evidence="6">Heterodimer of LeuC and LeuD.</text>
</comment>
<evidence type="ECO:0000256" key="6">
    <source>
        <dbReference type="HAMAP-Rule" id="MF_01027"/>
    </source>
</evidence>
<dbReference type="EC" id="4.2.1.33" evidence="6"/>
<comment type="function">
    <text evidence="6">Catalyzes the isomerization between 2-isopropylmalate and 3-isopropylmalate, via the formation of 2-isopropylmaleate.</text>
</comment>
<keyword evidence="3 6" id="KW-0408">Iron</keyword>
<comment type="pathway">
    <text evidence="6">Amino-acid biosynthesis; L-leucine biosynthesis; L-leucine from 3-methyl-2-oxobutanoate: step 2/4.</text>
</comment>
<keyword evidence="6" id="KW-0432">Leucine biosynthesis</keyword>
<feature type="binding site" evidence="6">
    <location>
        <position position="297"/>
    </location>
    <ligand>
        <name>[4Fe-4S] cluster</name>
        <dbReference type="ChEBI" id="CHEBI:49883"/>
    </ligand>
</feature>
<dbReference type="NCBIfam" id="NF001614">
    <property type="entry name" value="PRK00402.1"/>
    <property type="match status" value="1"/>
</dbReference>
<evidence type="ECO:0000259" key="7">
    <source>
        <dbReference type="Pfam" id="PF00330"/>
    </source>
</evidence>
<comment type="cofactor">
    <cofactor evidence="6">
        <name>[4Fe-4S] cluster</name>
        <dbReference type="ChEBI" id="CHEBI:49883"/>
    </cofactor>
    <text evidence="6">Binds 1 [4Fe-4S] cluster per subunit.</text>
</comment>